<keyword evidence="8" id="KW-0868">Chloride</keyword>
<feature type="transmembrane region" description="Helical" evidence="11">
    <location>
        <begin position="350"/>
        <end position="372"/>
    </location>
</feature>
<evidence type="ECO:0000313" key="13">
    <source>
        <dbReference type="EMBL" id="MBL3657834.1"/>
    </source>
</evidence>
<dbReference type="CDD" id="cd02205">
    <property type="entry name" value="CBS_pair_SF"/>
    <property type="match status" value="1"/>
</dbReference>
<keyword evidence="7" id="KW-0869">Chloride channel</keyword>
<evidence type="ECO:0000256" key="4">
    <source>
        <dbReference type="ARBA" id="ARBA00022989"/>
    </source>
</evidence>
<keyword evidence="14" id="KW-1185">Reference proteome</keyword>
<keyword evidence="5" id="KW-0406">Ion transport</keyword>
<evidence type="ECO:0000256" key="8">
    <source>
        <dbReference type="ARBA" id="ARBA00023214"/>
    </source>
</evidence>
<dbReference type="PANTHER" id="PTHR43427:SF6">
    <property type="entry name" value="CHLORIDE CHANNEL PROTEIN CLC-E"/>
    <property type="match status" value="1"/>
</dbReference>
<dbReference type="SUPFAM" id="SSF54631">
    <property type="entry name" value="CBS-domain pair"/>
    <property type="match status" value="1"/>
</dbReference>
<feature type="domain" description="CBS" evidence="12">
    <location>
        <begin position="469"/>
        <end position="528"/>
    </location>
</feature>
<name>A0A937K0P8_9BACT</name>
<dbReference type="EMBL" id="JAESIY010000009">
    <property type="protein sequence ID" value="MBL3657834.1"/>
    <property type="molecule type" value="Genomic_DNA"/>
</dbReference>
<dbReference type="RefSeq" id="WP_202245619.1">
    <property type="nucleotide sequence ID" value="NZ_JAESIY010000009.1"/>
</dbReference>
<reference evidence="13" key="1">
    <citation type="submission" date="2021-01" db="EMBL/GenBank/DDBJ databases">
        <title>Fulvivirga kasyanovii gen. nov., sp nov., a novel member of the phylum Bacteroidetes isolated from seawater in a mussel farm.</title>
        <authorList>
            <person name="Zhao L.-H."/>
            <person name="Wang Z.-J."/>
        </authorList>
    </citation>
    <scope>NUCLEOTIDE SEQUENCE</scope>
    <source>
        <strain evidence="13">2943</strain>
    </source>
</reference>
<evidence type="ECO:0000256" key="2">
    <source>
        <dbReference type="ARBA" id="ARBA00022448"/>
    </source>
</evidence>
<feature type="transmembrane region" description="Helical" evidence="11">
    <location>
        <begin position="414"/>
        <end position="434"/>
    </location>
</feature>
<dbReference type="SMART" id="SM00116">
    <property type="entry name" value="CBS"/>
    <property type="match status" value="2"/>
</dbReference>
<sequence length="593" mass="65099">MKHESPLVKFLVWRIKHVSNRNFILILAGVTGLIAGSAAVTLKESVHFIQHQLTGNFNKEYENYFYIGFPLIGILLTVILSRYIIKEKIGHGITQILYDISKNGSIIKRSKMFSRMITSAITVGFGGSVGLEGPIVTTGSAIGSNVGRFVHLNAKKRTLLIGCGAAGAISAIFNSPVAGVIFSMEVILADVTIGMFIPLLIASVSGTLVSITLLGDDVLFSFKLVDSFKASDTPYYILLGMISGLVSVYFTRTTYKVESLIKKAKNYMGRGLIGGVLLGVIIFFFPPIYGEGYNTIKSLLAGNQMNILDTSLFFSEISNIWMVFIFMISVILVKPIASALTIGSGGSGGIFAPSLFLGGVTGYLFASMLNVITWGNVNVSTSNFTLVGMCGVMSGVLHAPLTAIFLIAEITSGYELFVPLMLVSAISFSTSSFFEKHSLYTKHLIESGDLIQYDKDRQVLSLIDLNKIIEKDLLKIHPNATLGELVDLVRISKRNIFPVVNEHQELLGVVTLDDIRNIMFDAEKQRDTIVKTYMHSPPAYISSHENMQSVMSKFELSGAWNLPVIDNGKYVGFLSKSRIFNTYRKKLIHHNQE</sequence>
<evidence type="ECO:0000256" key="7">
    <source>
        <dbReference type="ARBA" id="ARBA00023173"/>
    </source>
</evidence>
<evidence type="ECO:0000256" key="6">
    <source>
        <dbReference type="ARBA" id="ARBA00023136"/>
    </source>
</evidence>
<dbReference type="InterPro" id="IPR000644">
    <property type="entry name" value="CBS_dom"/>
</dbReference>
<evidence type="ECO:0000256" key="3">
    <source>
        <dbReference type="ARBA" id="ARBA00022692"/>
    </source>
</evidence>
<dbReference type="Proteomes" id="UP000659388">
    <property type="component" value="Unassembled WGS sequence"/>
</dbReference>
<feature type="transmembrane region" description="Helical" evidence="11">
    <location>
        <begin position="159"/>
        <end position="181"/>
    </location>
</feature>
<dbReference type="Pfam" id="PF00654">
    <property type="entry name" value="Voltage_CLC"/>
    <property type="match status" value="1"/>
</dbReference>
<dbReference type="InterPro" id="IPR001807">
    <property type="entry name" value="ClC"/>
</dbReference>
<keyword evidence="10" id="KW-0129">CBS domain</keyword>
<dbReference type="InterPro" id="IPR046342">
    <property type="entry name" value="CBS_dom_sf"/>
</dbReference>
<evidence type="ECO:0000256" key="11">
    <source>
        <dbReference type="SAM" id="Phobius"/>
    </source>
</evidence>
<dbReference type="AlphaFoldDB" id="A0A937K0P8"/>
<accession>A0A937K0P8</accession>
<dbReference type="InterPro" id="IPR014743">
    <property type="entry name" value="Cl-channel_core"/>
</dbReference>
<keyword evidence="4 11" id="KW-1133">Transmembrane helix</keyword>
<evidence type="ECO:0000256" key="10">
    <source>
        <dbReference type="PROSITE-ProRule" id="PRU00703"/>
    </source>
</evidence>
<organism evidence="13 14">
    <name type="scientific">Fulvivirga sediminis</name>
    <dbReference type="NCBI Taxonomy" id="2803949"/>
    <lineage>
        <taxon>Bacteria</taxon>
        <taxon>Pseudomonadati</taxon>
        <taxon>Bacteroidota</taxon>
        <taxon>Cytophagia</taxon>
        <taxon>Cytophagales</taxon>
        <taxon>Fulvivirgaceae</taxon>
        <taxon>Fulvivirga</taxon>
    </lineage>
</organism>
<dbReference type="GO" id="GO:0034707">
    <property type="term" value="C:chloride channel complex"/>
    <property type="evidence" value="ECO:0007669"/>
    <property type="project" value="UniProtKB-KW"/>
</dbReference>
<evidence type="ECO:0000313" key="14">
    <source>
        <dbReference type="Proteomes" id="UP000659388"/>
    </source>
</evidence>
<feature type="transmembrane region" description="Helical" evidence="11">
    <location>
        <begin position="235"/>
        <end position="255"/>
    </location>
</feature>
<proteinExistence type="predicted"/>
<dbReference type="Gene3D" id="3.10.580.10">
    <property type="entry name" value="CBS-domain"/>
    <property type="match status" value="1"/>
</dbReference>
<dbReference type="InterPro" id="IPR050368">
    <property type="entry name" value="ClC-type_chloride_channel"/>
</dbReference>
<keyword evidence="3 11" id="KW-0812">Transmembrane</keyword>
<comment type="subcellular location">
    <subcellularLocation>
        <location evidence="1">Membrane</location>
        <topology evidence="1">Multi-pass membrane protein</topology>
    </subcellularLocation>
</comment>
<feature type="domain" description="CBS" evidence="12">
    <location>
        <begin position="534"/>
        <end position="593"/>
    </location>
</feature>
<dbReference type="GO" id="GO:0005254">
    <property type="term" value="F:chloride channel activity"/>
    <property type="evidence" value="ECO:0007669"/>
    <property type="project" value="UniProtKB-KW"/>
</dbReference>
<evidence type="ECO:0000256" key="9">
    <source>
        <dbReference type="ARBA" id="ARBA00023303"/>
    </source>
</evidence>
<dbReference type="Gene3D" id="1.10.3080.10">
    <property type="entry name" value="Clc chloride channel"/>
    <property type="match status" value="1"/>
</dbReference>
<dbReference type="PROSITE" id="PS51371">
    <property type="entry name" value="CBS"/>
    <property type="match status" value="2"/>
</dbReference>
<gene>
    <name evidence="13" type="ORF">JL102_16915</name>
</gene>
<feature type="transmembrane region" description="Helical" evidence="11">
    <location>
        <begin position="193"/>
        <end position="215"/>
    </location>
</feature>
<evidence type="ECO:0000259" key="12">
    <source>
        <dbReference type="PROSITE" id="PS51371"/>
    </source>
</evidence>
<feature type="transmembrane region" description="Helical" evidence="11">
    <location>
        <begin position="320"/>
        <end position="343"/>
    </location>
</feature>
<feature type="transmembrane region" description="Helical" evidence="11">
    <location>
        <begin position="63"/>
        <end position="85"/>
    </location>
</feature>
<dbReference type="PANTHER" id="PTHR43427">
    <property type="entry name" value="CHLORIDE CHANNEL PROTEIN CLC-E"/>
    <property type="match status" value="1"/>
</dbReference>
<dbReference type="CDD" id="cd00400">
    <property type="entry name" value="Voltage_gated_ClC"/>
    <property type="match status" value="1"/>
</dbReference>
<keyword evidence="2" id="KW-0813">Transport</keyword>
<protein>
    <submittedName>
        <fullName evidence="13">Chloride channel protein</fullName>
    </submittedName>
</protein>
<comment type="caution">
    <text evidence="13">The sequence shown here is derived from an EMBL/GenBank/DDBJ whole genome shotgun (WGS) entry which is preliminary data.</text>
</comment>
<feature type="transmembrane region" description="Helical" evidence="11">
    <location>
        <begin position="384"/>
        <end position="407"/>
    </location>
</feature>
<keyword evidence="6 11" id="KW-0472">Membrane</keyword>
<evidence type="ECO:0000256" key="5">
    <source>
        <dbReference type="ARBA" id="ARBA00023065"/>
    </source>
</evidence>
<keyword evidence="9" id="KW-0407">Ion channel</keyword>
<dbReference type="Pfam" id="PF00571">
    <property type="entry name" value="CBS"/>
    <property type="match status" value="2"/>
</dbReference>
<feature type="transmembrane region" description="Helical" evidence="11">
    <location>
        <begin position="267"/>
        <end position="289"/>
    </location>
</feature>
<evidence type="ECO:0000256" key="1">
    <source>
        <dbReference type="ARBA" id="ARBA00004141"/>
    </source>
</evidence>
<dbReference type="PRINTS" id="PR00762">
    <property type="entry name" value="CLCHANNEL"/>
</dbReference>
<dbReference type="SUPFAM" id="SSF81340">
    <property type="entry name" value="Clc chloride channel"/>
    <property type="match status" value="1"/>
</dbReference>